<reference evidence="1 2" key="1">
    <citation type="journal article" date="2023" name="Plants (Basel)">
        <title>Bridging the Gap: Combining Genomics and Transcriptomics Approaches to Understand Stylosanthes scabra, an Orphan Legume from the Brazilian Caatinga.</title>
        <authorList>
            <person name="Ferreira-Neto J.R.C."/>
            <person name="da Silva M.D."/>
            <person name="Binneck E."/>
            <person name="de Melo N.F."/>
            <person name="da Silva R.H."/>
            <person name="de Melo A.L.T.M."/>
            <person name="Pandolfi V."/>
            <person name="Bustamante F.O."/>
            <person name="Brasileiro-Vidal A.C."/>
            <person name="Benko-Iseppon A.M."/>
        </authorList>
    </citation>
    <scope>NUCLEOTIDE SEQUENCE [LARGE SCALE GENOMIC DNA]</scope>
    <source>
        <tissue evidence="1">Leaves</tissue>
    </source>
</reference>
<organism evidence="1 2">
    <name type="scientific">Stylosanthes scabra</name>
    <dbReference type="NCBI Taxonomy" id="79078"/>
    <lineage>
        <taxon>Eukaryota</taxon>
        <taxon>Viridiplantae</taxon>
        <taxon>Streptophyta</taxon>
        <taxon>Embryophyta</taxon>
        <taxon>Tracheophyta</taxon>
        <taxon>Spermatophyta</taxon>
        <taxon>Magnoliopsida</taxon>
        <taxon>eudicotyledons</taxon>
        <taxon>Gunneridae</taxon>
        <taxon>Pentapetalae</taxon>
        <taxon>rosids</taxon>
        <taxon>fabids</taxon>
        <taxon>Fabales</taxon>
        <taxon>Fabaceae</taxon>
        <taxon>Papilionoideae</taxon>
        <taxon>50 kb inversion clade</taxon>
        <taxon>dalbergioids sensu lato</taxon>
        <taxon>Dalbergieae</taxon>
        <taxon>Pterocarpus clade</taxon>
        <taxon>Stylosanthes</taxon>
    </lineage>
</organism>
<keyword evidence="2" id="KW-1185">Reference proteome</keyword>
<evidence type="ECO:0000313" key="1">
    <source>
        <dbReference type="EMBL" id="MED6197509.1"/>
    </source>
</evidence>
<gene>
    <name evidence="1" type="ORF">PIB30_057052</name>
</gene>
<dbReference type="EMBL" id="JASCZI010211911">
    <property type="protein sequence ID" value="MED6197509.1"/>
    <property type="molecule type" value="Genomic_DNA"/>
</dbReference>
<evidence type="ECO:0000313" key="2">
    <source>
        <dbReference type="Proteomes" id="UP001341840"/>
    </source>
</evidence>
<proteinExistence type="predicted"/>
<sequence>MVRFEIVNGGRLVMPVQKRSRFGALSTRVDPLLSSLSPKPANPSLHTPQRRLPPLIIFTAGAVLRSRLLPVQHRHRFSISPLSVASTVLLTAAASVKSVLLPGRRVLTLDVLGCRSVTPGDVLTVATSVKSVLVVRRLLVTNVIGPSPTLPHTFSKIQPKPCKN</sequence>
<accession>A0ABU6XHJ1</accession>
<dbReference type="Proteomes" id="UP001341840">
    <property type="component" value="Unassembled WGS sequence"/>
</dbReference>
<comment type="caution">
    <text evidence="1">The sequence shown here is derived from an EMBL/GenBank/DDBJ whole genome shotgun (WGS) entry which is preliminary data.</text>
</comment>
<name>A0ABU6XHJ1_9FABA</name>
<protein>
    <submittedName>
        <fullName evidence="1">Uncharacterized protein</fullName>
    </submittedName>
</protein>